<gene>
    <name evidence="2" type="ORF">S12H4_40552</name>
</gene>
<dbReference type="AlphaFoldDB" id="X1U2E9"/>
<dbReference type="Gene3D" id="3.30.160.250">
    <property type="match status" value="1"/>
</dbReference>
<dbReference type="EMBL" id="BARW01024618">
    <property type="protein sequence ID" value="GAI93975.1"/>
    <property type="molecule type" value="Genomic_DNA"/>
</dbReference>
<name>X1U2E9_9ZZZZ</name>
<organism evidence="2">
    <name type="scientific">marine sediment metagenome</name>
    <dbReference type="NCBI Taxonomy" id="412755"/>
    <lineage>
        <taxon>unclassified sequences</taxon>
        <taxon>metagenomes</taxon>
        <taxon>ecological metagenomes</taxon>
    </lineage>
</organism>
<feature type="domain" description="HicB-like antitoxin of toxin-antitoxin system" evidence="1">
    <location>
        <begin position="10"/>
        <end position="65"/>
    </location>
</feature>
<sequence length="70" mass="7683">MTGDMYKYLVIFEKAGNNYSAYSPDIPGCIATGSTRDEVEKNIREAISFHIEGLVKEMPSLPAPSRSVVS</sequence>
<protein>
    <recommendedName>
        <fullName evidence="1">HicB-like antitoxin of toxin-antitoxin system domain-containing protein</fullName>
    </recommendedName>
</protein>
<comment type="caution">
    <text evidence="2">The sequence shown here is derived from an EMBL/GenBank/DDBJ whole genome shotgun (WGS) entry which is preliminary data.</text>
</comment>
<dbReference type="PANTHER" id="PTHR34504">
    <property type="entry name" value="ANTITOXIN HICB"/>
    <property type="match status" value="1"/>
</dbReference>
<accession>X1U2E9</accession>
<dbReference type="PANTHER" id="PTHR34504:SF2">
    <property type="entry name" value="UPF0150 PROTEIN SSL0259"/>
    <property type="match status" value="1"/>
</dbReference>
<dbReference type="SUPFAM" id="SSF143100">
    <property type="entry name" value="TTHA1013/TTHA0281-like"/>
    <property type="match status" value="1"/>
</dbReference>
<reference evidence="2" key="1">
    <citation type="journal article" date="2014" name="Front. Microbiol.">
        <title>High frequency of phylogenetically diverse reductive dehalogenase-homologous genes in deep subseafloor sedimentary metagenomes.</title>
        <authorList>
            <person name="Kawai M."/>
            <person name="Futagami T."/>
            <person name="Toyoda A."/>
            <person name="Takaki Y."/>
            <person name="Nishi S."/>
            <person name="Hori S."/>
            <person name="Arai W."/>
            <person name="Tsubouchi T."/>
            <person name="Morono Y."/>
            <person name="Uchiyama I."/>
            <person name="Ito T."/>
            <person name="Fujiyama A."/>
            <person name="Inagaki F."/>
            <person name="Takami H."/>
        </authorList>
    </citation>
    <scope>NUCLEOTIDE SEQUENCE</scope>
    <source>
        <strain evidence="2">Expedition CK06-06</strain>
    </source>
</reference>
<proteinExistence type="predicted"/>
<dbReference type="Pfam" id="PF15919">
    <property type="entry name" value="HicB_lk_antitox"/>
    <property type="match status" value="1"/>
</dbReference>
<dbReference type="InterPro" id="IPR035069">
    <property type="entry name" value="TTHA1013/TTHA0281-like"/>
</dbReference>
<evidence type="ECO:0000313" key="2">
    <source>
        <dbReference type="EMBL" id="GAI93975.1"/>
    </source>
</evidence>
<dbReference type="InterPro" id="IPR051404">
    <property type="entry name" value="TA_system_antitoxin"/>
</dbReference>
<dbReference type="InterPro" id="IPR031807">
    <property type="entry name" value="HicB-like"/>
</dbReference>
<evidence type="ECO:0000259" key="1">
    <source>
        <dbReference type="Pfam" id="PF15919"/>
    </source>
</evidence>